<gene>
    <name evidence="1" type="ORF">Molly1_41</name>
</gene>
<accession>A0A8E4UYD7</accession>
<name>A0A8E4UYD7_9CAUD</name>
<sequence>MTIRLKAVLCSYPYMKEDNITIVNYQVGVSILGLPLTCSHVISHRAKTNFKTRTVQQVIVNNYRDLEKL</sequence>
<evidence type="ECO:0000313" key="1">
    <source>
        <dbReference type="EMBL" id="QQO97524.1"/>
    </source>
</evidence>
<protein>
    <submittedName>
        <fullName evidence="1">Uncharacterized protein</fullName>
    </submittedName>
</protein>
<organism evidence="1 2">
    <name type="scientific">Maribacter phage Molly_1</name>
    <dbReference type="NCBI Taxonomy" id="2745685"/>
    <lineage>
        <taxon>Viruses</taxon>
        <taxon>Duplodnaviria</taxon>
        <taxon>Heunggongvirae</taxon>
        <taxon>Uroviricota</taxon>
        <taxon>Caudoviricetes</taxon>
        <taxon>Molycolviridae</taxon>
        <taxon>Mollyvirus</taxon>
        <taxon>Mollyvirus molly</taxon>
    </lineage>
</organism>
<reference evidence="1" key="1">
    <citation type="submission" date="2020-07" db="EMBL/GenBank/DDBJ databases">
        <title>Highly diverse flavobacterial phages as mortality factor during North Sea spring blooms.</title>
        <authorList>
            <person name="Bartlau N."/>
            <person name="Wichels A."/>
            <person name="Krohne G."/>
            <person name="Adriaenssens E.M."/>
            <person name="Heins A."/>
            <person name="Fuchs B.M."/>
            <person name="Amann R."/>
            <person name="Moraru C."/>
        </authorList>
    </citation>
    <scope>NUCLEOTIDE SEQUENCE</scope>
</reference>
<dbReference type="EMBL" id="MT732451">
    <property type="protein sequence ID" value="QQO97524.1"/>
    <property type="molecule type" value="Genomic_DNA"/>
</dbReference>
<proteinExistence type="predicted"/>
<dbReference type="Proteomes" id="UP000693768">
    <property type="component" value="Segment"/>
</dbReference>
<evidence type="ECO:0000313" key="2">
    <source>
        <dbReference type="Proteomes" id="UP000693768"/>
    </source>
</evidence>
<keyword evidence="2" id="KW-1185">Reference proteome</keyword>